<proteinExistence type="predicted"/>
<evidence type="ECO:0000256" key="1">
    <source>
        <dbReference type="SAM" id="Phobius"/>
    </source>
</evidence>
<keyword evidence="3" id="KW-1185">Reference proteome</keyword>
<evidence type="ECO:0000313" key="3">
    <source>
        <dbReference type="Proteomes" id="UP000177791"/>
    </source>
</evidence>
<dbReference type="STRING" id="1908236.BEN48_09395"/>
<keyword evidence="1" id="KW-0472">Membrane</keyword>
<organism evidence="2 3">
    <name type="scientific">Hymenobacter glacialis</name>
    <dbReference type="NCBI Taxonomy" id="1908236"/>
    <lineage>
        <taxon>Bacteria</taxon>
        <taxon>Pseudomonadati</taxon>
        <taxon>Bacteroidota</taxon>
        <taxon>Cytophagia</taxon>
        <taxon>Cytophagales</taxon>
        <taxon>Hymenobacteraceae</taxon>
        <taxon>Hymenobacter</taxon>
    </lineage>
</organism>
<name>A0A1G1TCJ4_9BACT</name>
<sequence length="75" mass="8828">MVLCLILDYKLKSTLGKSSHLINNVRGTQYFIDTQLDKWNCKKPRVFVFHNAFFAILKVLLEILFSETFIVIIMF</sequence>
<feature type="transmembrane region" description="Helical" evidence="1">
    <location>
        <begin position="52"/>
        <end position="74"/>
    </location>
</feature>
<dbReference type="EMBL" id="MDZC01000015">
    <property type="protein sequence ID" value="OGX88580.1"/>
    <property type="molecule type" value="Genomic_DNA"/>
</dbReference>
<dbReference type="AlphaFoldDB" id="A0A1G1TCJ4"/>
<evidence type="ECO:0000313" key="2">
    <source>
        <dbReference type="EMBL" id="OGX88580.1"/>
    </source>
</evidence>
<reference evidence="2 3" key="1">
    <citation type="submission" date="2016-08" db="EMBL/GenBank/DDBJ databases">
        <title>Hymenobacter coccineus sp. nov., Hymenobacter lapidarius sp. nov. and Hymenobacter glacialis sp. nov., isolated from Antarctic soil.</title>
        <authorList>
            <person name="Sedlacek I."/>
            <person name="Kralova S."/>
            <person name="Kyrova K."/>
            <person name="Maslanova I."/>
            <person name="Stankova E."/>
            <person name="Vrbovska V."/>
            <person name="Nemec M."/>
            <person name="Bartak M."/>
            <person name="Svec P."/>
            <person name="Busse H.-J."/>
            <person name="Pantucek R."/>
        </authorList>
    </citation>
    <scope>NUCLEOTIDE SEQUENCE [LARGE SCALE GENOMIC DNA]</scope>
    <source>
        <strain evidence="2 3">CCM 8648</strain>
    </source>
</reference>
<comment type="caution">
    <text evidence="2">The sequence shown here is derived from an EMBL/GenBank/DDBJ whole genome shotgun (WGS) entry which is preliminary data.</text>
</comment>
<dbReference type="Proteomes" id="UP000177791">
    <property type="component" value="Unassembled WGS sequence"/>
</dbReference>
<accession>A0A1G1TCJ4</accession>
<keyword evidence="1" id="KW-1133">Transmembrane helix</keyword>
<keyword evidence="1" id="KW-0812">Transmembrane</keyword>
<gene>
    <name evidence="2" type="ORF">BEN48_09395</name>
</gene>
<protein>
    <submittedName>
        <fullName evidence="2">Uncharacterized protein</fullName>
    </submittedName>
</protein>